<dbReference type="EMBL" id="QCYY01000802">
    <property type="protein sequence ID" value="ROT82580.1"/>
    <property type="molecule type" value="Genomic_DNA"/>
</dbReference>
<dbReference type="InterPro" id="IPR052192">
    <property type="entry name" value="Insect_Ionotropic_Sensory_Rcpt"/>
</dbReference>
<dbReference type="OrthoDB" id="6353234at2759"/>
<dbReference type="Proteomes" id="UP000283509">
    <property type="component" value="Unassembled WGS sequence"/>
</dbReference>
<gene>
    <name evidence="11" type="ORF">C7M84_024254</name>
</gene>
<feature type="transmembrane region" description="Helical" evidence="9">
    <location>
        <begin position="367"/>
        <end position="390"/>
    </location>
</feature>
<dbReference type="Gene3D" id="3.40.190.10">
    <property type="entry name" value="Periplasmic binding protein-like II"/>
    <property type="match status" value="1"/>
</dbReference>
<keyword evidence="7" id="KW-0675">Receptor</keyword>
<evidence type="ECO:0000313" key="11">
    <source>
        <dbReference type="EMBL" id="ROT82580.1"/>
    </source>
</evidence>
<accession>A0A3R7Q058</accession>
<evidence type="ECO:0000313" key="12">
    <source>
        <dbReference type="Proteomes" id="UP000283509"/>
    </source>
</evidence>
<evidence type="ECO:0000256" key="8">
    <source>
        <dbReference type="ARBA" id="ARBA00023180"/>
    </source>
</evidence>
<name>A0A3R7Q058_PENVA</name>
<keyword evidence="8" id="KW-0325">Glycoprotein</keyword>
<keyword evidence="3" id="KW-1003">Cell membrane</keyword>
<sequence>MSQVVIHLAEYPGDGGPAILRWAGSWDDGRGVRLQDPPLQFKPPEHFHGRNMTLTTVFDSRCIYIREFRICGGMESPVQRLEAPDGALRTTLEEVDGYVAEVVRILQKRLNFSAVLTTTNTFGSLQENGSWNGMMSYLWKASTSLLTVLFLESTRYFLPLLPISPFIPFSFSPLSLPPISPLPQFLPSSLSPYFSPSLSPPFLPLPYPYSPLSQSPNFSSPPSPHFSLSPPPNFSPLNSPISLLSLPPFSPLPFSPPLLPTPLFLSPSLSPHSSHPPISPLSPPPFPLFSPSLSLPLLPSPPLLLSPLLFSPLPLTPLPPLSQEADLSPLDFSPSWDRAQAVDFSEWFSTDDVIVISKAPQPLVKPFLVFEVWFAVVASAVTSGLLLWGVDCLVKRAVAPNMTAEESYSKTASVSVGEMVASALKLFVLQGNQKWGSTLPGRALASCLFLVAISVVALYQGYIIAFLAVPRKAAPINSAFDLMARLPQVKPVVRKNTVYHHFVVNFENFSPSQPTSTLLLSPFFPLIFDNFPPIAAKTLLLSPFPLREFSPRSQPQPSSLSFSPELLFSPQIRANLNPPSFLLFSPITSIIFPHRSQPQPSFFLPFSPELRDFFPHRSHPNPPSLFPFPPRISRRFPPIVANLNPPSLLLFPPETSIISPIAATSTLLLSPFSPHNFE</sequence>
<dbReference type="InterPro" id="IPR001320">
    <property type="entry name" value="Iontro_rcpt_C"/>
</dbReference>
<organism evidence="11 12">
    <name type="scientific">Penaeus vannamei</name>
    <name type="common">Whiteleg shrimp</name>
    <name type="synonym">Litopenaeus vannamei</name>
    <dbReference type="NCBI Taxonomy" id="6689"/>
    <lineage>
        <taxon>Eukaryota</taxon>
        <taxon>Metazoa</taxon>
        <taxon>Ecdysozoa</taxon>
        <taxon>Arthropoda</taxon>
        <taxon>Crustacea</taxon>
        <taxon>Multicrustacea</taxon>
        <taxon>Malacostraca</taxon>
        <taxon>Eumalacostraca</taxon>
        <taxon>Eucarida</taxon>
        <taxon>Decapoda</taxon>
        <taxon>Dendrobranchiata</taxon>
        <taxon>Penaeoidea</taxon>
        <taxon>Penaeidae</taxon>
        <taxon>Penaeus</taxon>
    </lineage>
</organism>
<dbReference type="GO" id="GO:0015276">
    <property type="term" value="F:ligand-gated monoatomic ion channel activity"/>
    <property type="evidence" value="ECO:0007669"/>
    <property type="project" value="InterPro"/>
</dbReference>
<evidence type="ECO:0000256" key="7">
    <source>
        <dbReference type="ARBA" id="ARBA00023170"/>
    </source>
</evidence>
<evidence type="ECO:0000259" key="10">
    <source>
        <dbReference type="Pfam" id="PF00060"/>
    </source>
</evidence>
<comment type="subcellular location">
    <subcellularLocation>
        <location evidence="1">Cell membrane</location>
        <topology evidence="1">Multi-pass membrane protein</topology>
    </subcellularLocation>
</comment>
<evidence type="ECO:0000256" key="4">
    <source>
        <dbReference type="ARBA" id="ARBA00022692"/>
    </source>
</evidence>
<reference evidence="11 12" key="1">
    <citation type="submission" date="2018-04" db="EMBL/GenBank/DDBJ databases">
        <authorList>
            <person name="Zhang X."/>
            <person name="Yuan J."/>
            <person name="Li F."/>
            <person name="Xiang J."/>
        </authorList>
    </citation>
    <scope>NUCLEOTIDE SEQUENCE [LARGE SCALE GENOMIC DNA]</scope>
    <source>
        <tissue evidence="11">Muscle</tissue>
    </source>
</reference>
<dbReference type="Pfam" id="PF00060">
    <property type="entry name" value="Lig_chan"/>
    <property type="match status" value="1"/>
</dbReference>
<proteinExistence type="inferred from homology"/>
<comment type="caution">
    <text evidence="11">The sequence shown here is derived from an EMBL/GenBank/DDBJ whole genome shotgun (WGS) entry which is preliminary data.</text>
</comment>
<dbReference type="GO" id="GO:0050906">
    <property type="term" value="P:detection of stimulus involved in sensory perception"/>
    <property type="evidence" value="ECO:0007669"/>
    <property type="project" value="UniProtKB-ARBA"/>
</dbReference>
<keyword evidence="4 9" id="KW-0812">Transmembrane</keyword>
<evidence type="ECO:0000256" key="3">
    <source>
        <dbReference type="ARBA" id="ARBA00022475"/>
    </source>
</evidence>
<evidence type="ECO:0000256" key="1">
    <source>
        <dbReference type="ARBA" id="ARBA00004651"/>
    </source>
</evidence>
<evidence type="ECO:0000256" key="9">
    <source>
        <dbReference type="SAM" id="Phobius"/>
    </source>
</evidence>
<dbReference type="GO" id="GO:0005886">
    <property type="term" value="C:plasma membrane"/>
    <property type="evidence" value="ECO:0007669"/>
    <property type="project" value="UniProtKB-SubCell"/>
</dbReference>
<feature type="domain" description="Ionotropic glutamate receptor C-terminal" evidence="10">
    <location>
        <begin position="371"/>
        <end position="483"/>
    </location>
</feature>
<evidence type="ECO:0000256" key="5">
    <source>
        <dbReference type="ARBA" id="ARBA00022989"/>
    </source>
</evidence>
<dbReference type="PANTHER" id="PTHR42643">
    <property type="entry name" value="IONOTROPIC RECEPTOR 20A-RELATED"/>
    <property type="match status" value="1"/>
</dbReference>
<evidence type="ECO:0000256" key="6">
    <source>
        <dbReference type="ARBA" id="ARBA00023136"/>
    </source>
</evidence>
<keyword evidence="12" id="KW-1185">Reference proteome</keyword>
<dbReference type="AlphaFoldDB" id="A0A3R7Q058"/>
<reference evidence="11 12" key="2">
    <citation type="submission" date="2019-01" db="EMBL/GenBank/DDBJ databases">
        <title>The decoding of complex shrimp genome reveals the adaptation for benthos swimmer, frequently molting mechanism and breeding impact on genome.</title>
        <authorList>
            <person name="Sun Y."/>
            <person name="Gao Y."/>
            <person name="Yu Y."/>
        </authorList>
    </citation>
    <scope>NUCLEOTIDE SEQUENCE [LARGE SCALE GENOMIC DNA]</scope>
    <source>
        <tissue evidence="11">Muscle</tissue>
    </source>
</reference>
<dbReference type="Gene3D" id="1.10.287.70">
    <property type="match status" value="1"/>
</dbReference>
<dbReference type="PANTHER" id="PTHR42643:SF24">
    <property type="entry name" value="IONOTROPIC RECEPTOR 60A"/>
    <property type="match status" value="1"/>
</dbReference>
<evidence type="ECO:0000256" key="2">
    <source>
        <dbReference type="ARBA" id="ARBA00008685"/>
    </source>
</evidence>
<feature type="transmembrane region" description="Helical" evidence="9">
    <location>
        <begin position="443"/>
        <end position="469"/>
    </location>
</feature>
<protein>
    <recommendedName>
        <fullName evidence="10">Ionotropic glutamate receptor C-terminal domain-containing protein</fullName>
    </recommendedName>
</protein>
<keyword evidence="6 9" id="KW-0472">Membrane</keyword>
<comment type="similarity">
    <text evidence="2">Belongs to the glutamate-gated ion channel (TC 1.A.10.1) family.</text>
</comment>
<keyword evidence="5 9" id="KW-1133">Transmembrane helix</keyword>